<dbReference type="Proteomes" id="UP000095286">
    <property type="component" value="Unplaced"/>
</dbReference>
<sequence>MVYDTNYVDRDAHVVQTYGKNGRTRSLVEKINGVIGPTLRTDEEVEEFEENGKHVIRKTETVEKLVYLPSGPDHITTRQDNYTSNYESQRSNQHGRFQSGSAGRNEYYGENDLYRGSNKNSLNRNTEQGLYRSSLRKAIPLSGSRRDSGFRSNADEQYITTVRHVNTDASRYNQGYEGNYEGNKYRENGIDVKYDSNPRLYITDDRSTEDGFIKHTSHNSKNLPSYGEFIDSKHRQKHQEDTTSDRHKHISHVNKEVVSERHVDSKMTHRDSKTNIETAKETEIVAEKETCGAWCLTNCCTLCCKIFWIILVILIILALIGVTIWLLVDRNSSSSSSSVITTTLPPGYIPTGTVTSRHFPLTGLPMPSAGTGSYTSISRSFNESSILYISSTDLKSITVFNLNTSTSIPLSTNFAFANNKQCSKCKILYLSPSCIASKMCLDSDAVYCCDSCAPGDTTNKKHSLYSCHIGDIYTESYMFAGVQFGVDSSTGFPFLSIFTKNGATSKLSAASIQNVLLIQTDANTIHKEIGNQDPIGTVTEAIFSSLIVASNTIEGNSNVWAANSSSSNGNADIYFFGDHKDSLSMANFGSNSTISFQLLPNNVIQISAFDLTTGQPFRFTAARYDSHRGNVVLKQNNLSAFKDTGLKLIDYFTDSQGNIWALSVDNSNAYSADQYIIA</sequence>
<name>A0AC35U5Z6_9BILA</name>
<proteinExistence type="predicted"/>
<reference evidence="2" key="1">
    <citation type="submission" date="2016-11" db="UniProtKB">
        <authorList>
            <consortium name="WormBaseParasite"/>
        </authorList>
    </citation>
    <scope>IDENTIFICATION</scope>
    <source>
        <strain evidence="2">KR3021</strain>
    </source>
</reference>
<evidence type="ECO:0000313" key="2">
    <source>
        <dbReference type="WBParaSite" id="RSKR_0000789600.1"/>
    </source>
</evidence>
<organism evidence="1 2">
    <name type="scientific">Rhabditophanes sp. KR3021</name>
    <dbReference type="NCBI Taxonomy" id="114890"/>
    <lineage>
        <taxon>Eukaryota</taxon>
        <taxon>Metazoa</taxon>
        <taxon>Ecdysozoa</taxon>
        <taxon>Nematoda</taxon>
        <taxon>Chromadorea</taxon>
        <taxon>Rhabditida</taxon>
        <taxon>Tylenchina</taxon>
        <taxon>Panagrolaimomorpha</taxon>
        <taxon>Strongyloidoidea</taxon>
        <taxon>Alloionematidae</taxon>
        <taxon>Rhabditophanes</taxon>
    </lineage>
</organism>
<protein>
    <submittedName>
        <fullName evidence="2">TNFR-Cys domain-containing protein</fullName>
    </submittedName>
</protein>
<accession>A0AC35U5Z6</accession>
<dbReference type="WBParaSite" id="RSKR_0000789600.1">
    <property type="protein sequence ID" value="RSKR_0000789600.1"/>
    <property type="gene ID" value="RSKR_0000789600"/>
</dbReference>
<evidence type="ECO:0000313" key="1">
    <source>
        <dbReference type="Proteomes" id="UP000095286"/>
    </source>
</evidence>